<dbReference type="Gramene" id="mRNA:HanXRQr2_Chr03g0123421">
    <property type="protein sequence ID" value="mRNA:HanXRQr2_Chr03g0123421"/>
    <property type="gene ID" value="HanXRQr2_Chr03g0123421"/>
</dbReference>
<reference evidence="1" key="3">
    <citation type="submission" date="2020-06" db="EMBL/GenBank/DDBJ databases">
        <title>Helianthus annuus Genome sequencing and assembly Release 2.</title>
        <authorList>
            <person name="Gouzy J."/>
            <person name="Langlade N."/>
            <person name="Munos S."/>
        </authorList>
    </citation>
    <scope>NUCLEOTIDE SEQUENCE</scope>
    <source>
        <tissue evidence="1">Leaves</tissue>
    </source>
</reference>
<proteinExistence type="predicted"/>
<name>A0A251V8W8_HELAN</name>
<keyword evidence="3" id="KW-1185">Reference proteome</keyword>
<dbReference type="EMBL" id="CM007892">
    <property type="protein sequence ID" value="OTG31894.1"/>
    <property type="molecule type" value="Genomic_DNA"/>
</dbReference>
<dbReference type="EMBL" id="MNCJ02000318">
    <property type="protein sequence ID" value="KAF5815469.1"/>
    <property type="molecule type" value="Genomic_DNA"/>
</dbReference>
<reference evidence="2" key="2">
    <citation type="submission" date="2017-02" db="EMBL/GenBank/DDBJ databases">
        <title>Sunflower complete genome.</title>
        <authorList>
            <person name="Langlade N."/>
            <person name="Munos S."/>
        </authorList>
    </citation>
    <scope>NUCLEOTIDE SEQUENCE [LARGE SCALE GENOMIC DNA]</scope>
    <source>
        <tissue evidence="2">Leaves</tissue>
    </source>
</reference>
<dbReference type="Proteomes" id="UP000215914">
    <property type="component" value="Chromosome 3"/>
</dbReference>
<evidence type="ECO:0000313" key="1">
    <source>
        <dbReference type="EMBL" id="KAF5815469.1"/>
    </source>
</evidence>
<protein>
    <submittedName>
        <fullName evidence="2">Uncharacterized protein</fullName>
    </submittedName>
</protein>
<organism evidence="2 3">
    <name type="scientific">Helianthus annuus</name>
    <name type="common">Common sunflower</name>
    <dbReference type="NCBI Taxonomy" id="4232"/>
    <lineage>
        <taxon>Eukaryota</taxon>
        <taxon>Viridiplantae</taxon>
        <taxon>Streptophyta</taxon>
        <taxon>Embryophyta</taxon>
        <taxon>Tracheophyta</taxon>
        <taxon>Spermatophyta</taxon>
        <taxon>Magnoliopsida</taxon>
        <taxon>eudicotyledons</taxon>
        <taxon>Gunneridae</taxon>
        <taxon>Pentapetalae</taxon>
        <taxon>asterids</taxon>
        <taxon>campanulids</taxon>
        <taxon>Asterales</taxon>
        <taxon>Asteraceae</taxon>
        <taxon>Asteroideae</taxon>
        <taxon>Heliantheae alliance</taxon>
        <taxon>Heliantheae</taxon>
        <taxon>Helianthus</taxon>
    </lineage>
</organism>
<dbReference type="InParanoid" id="A0A251V8W8"/>
<gene>
    <name evidence="2" type="ORF">HannXRQ_Chr03g0080711</name>
    <name evidence="1" type="ORF">HanXRQr2_Chr03g0123421</name>
</gene>
<reference evidence="1 3" key="1">
    <citation type="journal article" date="2017" name="Nature">
        <title>The sunflower genome provides insights into oil metabolism, flowering and Asterid evolution.</title>
        <authorList>
            <person name="Badouin H."/>
            <person name="Gouzy J."/>
            <person name="Grassa C.J."/>
            <person name="Murat F."/>
            <person name="Staton S.E."/>
            <person name="Cottret L."/>
            <person name="Lelandais-Briere C."/>
            <person name="Owens G.L."/>
            <person name="Carrere S."/>
            <person name="Mayjonade B."/>
            <person name="Legrand L."/>
            <person name="Gill N."/>
            <person name="Kane N.C."/>
            <person name="Bowers J.E."/>
            <person name="Hubner S."/>
            <person name="Bellec A."/>
            <person name="Berard A."/>
            <person name="Berges H."/>
            <person name="Blanchet N."/>
            <person name="Boniface M.C."/>
            <person name="Brunel D."/>
            <person name="Catrice O."/>
            <person name="Chaidir N."/>
            <person name="Claudel C."/>
            <person name="Donnadieu C."/>
            <person name="Faraut T."/>
            <person name="Fievet G."/>
            <person name="Helmstetter N."/>
            <person name="King M."/>
            <person name="Knapp S.J."/>
            <person name="Lai Z."/>
            <person name="Le Paslier M.C."/>
            <person name="Lippi Y."/>
            <person name="Lorenzon L."/>
            <person name="Mandel J.R."/>
            <person name="Marage G."/>
            <person name="Marchand G."/>
            <person name="Marquand E."/>
            <person name="Bret-Mestries E."/>
            <person name="Morien E."/>
            <person name="Nambeesan S."/>
            <person name="Nguyen T."/>
            <person name="Pegot-Espagnet P."/>
            <person name="Pouilly N."/>
            <person name="Raftis F."/>
            <person name="Sallet E."/>
            <person name="Schiex T."/>
            <person name="Thomas J."/>
            <person name="Vandecasteele C."/>
            <person name="Vares D."/>
            <person name="Vear F."/>
            <person name="Vautrin S."/>
            <person name="Crespi M."/>
            <person name="Mangin B."/>
            <person name="Burke J.M."/>
            <person name="Salse J."/>
            <person name="Munos S."/>
            <person name="Vincourt P."/>
            <person name="Rieseberg L.H."/>
            <person name="Langlade N.B."/>
        </authorList>
    </citation>
    <scope>NUCLEOTIDE SEQUENCE [LARGE SCALE GENOMIC DNA]</scope>
    <source>
        <strain evidence="3">cv. SF193</strain>
        <tissue evidence="1">Leaves</tissue>
    </source>
</reference>
<accession>A0A251V8W8</accession>
<evidence type="ECO:0000313" key="2">
    <source>
        <dbReference type="EMBL" id="OTG31894.1"/>
    </source>
</evidence>
<dbReference type="AlphaFoldDB" id="A0A251V8W8"/>
<evidence type="ECO:0000313" key="3">
    <source>
        <dbReference type="Proteomes" id="UP000215914"/>
    </source>
</evidence>
<sequence length="82" mass="9068">METSLRYIGDSSALKINKTTTSNNEKGPQTVRYASDASGSALKIYVKQKFHINSNTHLQLKRSKIIWIMKDVGGASLATIKI</sequence>